<accession>A0A1W2CBU0</accession>
<dbReference type="STRING" id="1121400.SAMN02746065_11180"/>
<dbReference type="PROSITE" id="PS50983">
    <property type="entry name" value="FE_B12_PBP"/>
    <property type="match status" value="1"/>
</dbReference>
<feature type="transmembrane region" description="Helical" evidence="1">
    <location>
        <begin position="16"/>
        <end position="37"/>
    </location>
</feature>
<dbReference type="EMBL" id="FWXY01000011">
    <property type="protein sequence ID" value="SMC82454.1"/>
    <property type="molecule type" value="Genomic_DNA"/>
</dbReference>
<evidence type="ECO:0000259" key="2">
    <source>
        <dbReference type="PROSITE" id="PS50983"/>
    </source>
</evidence>
<evidence type="ECO:0000313" key="3">
    <source>
        <dbReference type="EMBL" id="SMC82454.1"/>
    </source>
</evidence>
<keyword evidence="1" id="KW-0472">Membrane</keyword>
<evidence type="ECO:0000313" key="4">
    <source>
        <dbReference type="Proteomes" id="UP000192418"/>
    </source>
</evidence>
<proteinExistence type="predicted"/>
<feature type="transmembrane region" description="Helical" evidence="1">
    <location>
        <begin position="57"/>
        <end position="76"/>
    </location>
</feature>
<evidence type="ECO:0000256" key="1">
    <source>
        <dbReference type="SAM" id="Phobius"/>
    </source>
</evidence>
<keyword evidence="1" id="KW-1133">Transmembrane helix</keyword>
<dbReference type="InterPro" id="IPR050902">
    <property type="entry name" value="ABC_Transporter_SBP"/>
</dbReference>
<dbReference type="GO" id="GO:0071281">
    <property type="term" value="P:cellular response to iron ion"/>
    <property type="evidence" value="ECO:0007669"/>
    <property type="project" value="TreeGrafter"/>
</dbReference>
<dbReference type="RefSeq" id="WP_232367133.1">
    <property type="nucleotide sequence ID" value="NZ_FWXY01000011.1"/>
</dbReference>
<dbReference type="InterPro" id="IPR002491">
    <property type="entry name" value="ABC_transptr_periplasmic_BD"/>
</dbReference>
<dbReference type="AlphaFoldDB" id="A0A1W2CBU0"/>
<sequence length="359" mass="40657">MVSLNKKKVLSRGNGHGAWLIILFALFAAMSGFFLNFRIGACENVFWKAGRGRGLQFFFWVIMCWQFAHGVTFAGATEIVDARGETVTFDRPFQRIISLYGAHTENLFFLGLDQEIIGVSKNECYPEAAKQKKWFSYHDDPEKFLAAEPDLVLVRPMVERGYPALIERLRKSGITVVSLQPSSVDGLYRYWMALGTLTGKRERAKTMIRDFKARVSYFSQLTRDVKKKKRVYFEAIHSRMKTFVPGSMAIFVLESAGGLNVAPDAVSSRGTNIGIYGKERILSHAGEIDVFLAQTGVMNHTSLEIIKKEPGFRIIRAVKENQVYLIDEVLVSRPIFRLLIGIETIGKILYPKRFGSDFI</sequence>
<name>A0A1W2CBU0_9BACT</name>
<dbReference type="Gene3D" id="3.40.50.1980">
    <property type="entry name" value="Nitrogenase molybdenum iron protein domain"/>
    <property type="match status" value="2"/>
</dbReference>
<protein>
    <submittedName>
        <fullName evidence="3">Iron complex transport system substrate-binding protein</fullName>
    </submittedName>
</protein>
<reference evidence="3 4" key="1">
    <citation type="submission" date="2017-04" db="EMBL/GenBank/DDBJ databases">
        <authorList>
            <person name="Afonso C.L."/>
            <person name="Miller P.J."/>
            <person name="Scott M.A."/>
            <person name="Spackman E."/>
            <person name="Goraichik I."/>
            <person name="Dimitrov K.M."/>
            <person name="Suarez D.L."/>
            <person name="Swayne D.E."/>
        </authorList>
    </citation>
    <scope>NUCLEOTIDE SEQUENCE [LARGE SCALE GENOMIC DNA]</scope>
    <source>
        <strain evidence="3 4">DSM 3385</strain>
    </source>
</reference>
<dbReference type="SUPFAM" id="SSF53807">
    <property type="entry name" value="Helical backbone' metal receptor"/>
    <property type="match status" value="1"/>
</dbReference>
<dbReference type="Proteomes" id="UP000192418">
    <property type="component" value="Unassembled WGS sequence"/>
</dbReference>
<dbReference type="PANTHER" id="PTHR30535">
    <property type="entry name" value="VITAMIN B12-BINDING PROTEIN"/>
    <property type="match status" value="1"/>
</dbReference>
<gene>
    <name evidence="3" type="ORF">SAMN02746065_11180</name>
</gene>
<feature type="domain" description="Fe/B12 periplasmic-binding" evidence="2">
    <location>
        <begin position="95"/>
        <end position="353"/>
    </location>
</feature>
<keyword evidence="1" id="KW-0812">Transmembrane</keyword>
<organism evidence="3 4">
    <name type="scientific">Desulfocicer vacuolatum DSM 3385</name>
    <dbReference type="NCBI Taxonomy" id="1121400"/>
    <lineage>
        <taxon>Bacteria</taxon>
        <taxon>Pseudomonadati</taxon>
        <taxon>Thermodesulfobacteriota</taxon>
        <taxon>Desulfobacteria</taxon>
        <taxon>Desulfobacterales</taxon>
        <taxon>Desulfobacteraceae</taxon>
        <taxon>Desulfocicer</taxon>
    </lineage>
</organism>
<dbReference type="Pfam" id="PF01497">
    <property type="entry name" value="Peripla_BP_2"/>
    <property type="match status" value="1"/>
</dbReference>
<dbReference type="PANTHER" id="PTHR30535:SF34">
    <property type="entry name" value="MOLYBDATE-BINDING PROTEIN MOLA"/>
    <property type="match status" value="1"/>
</dbReference>
<keyword evidence="4" id="KW-1185">Reference proteome</keyword>